<gene>
    <name evidence="2" type="ORF">FSB_LOCUS53333</name>
</gene>
<reference evidence="2" key="1">
    <citation type="submission" date="2018-02" db="EMBL/GenBank/DDBJ databases">
        <authorList>
            <person name="Cohen D.B."/>
            <person name="Kent A.D."/>
        </authorList>
    </citation>
    <scope>NUCLEOTIDE SEQUENCE</scope>
</reference>
<keyword evidence="1" id="KW-0812">Transmembrane</keyword>
<evidence type="ECO:0000313" key="2">
    <source>
        <dbReference type="EMBL" id="SPD25451.1"/>
    </source>
</evidence>
<evidence type="ECO:0000256" key="1">
    <source>
        <dbReference type="SAM" id="Phobius"/>
    </source>
</evidence>
<proteinExistence type="predicted"/>
<sequence length="182" mass="18654">MYLSSGVRDHAHETGWLGLAGVVLVDGGILDSVVGLPDLGVVVVNGGALDSVVELAGGALDFSIEAQRGGDSVVGLASVVVVRFSVDFSIEARRGGDSVVGLASVVVVGFSVDFRLGLGFCRLGFLGFAAWVSVHGVVVVDGLGLGLGSRRGGWKRVWVFGGEVVGLDLEMVEPCQIWVCGG</sequence>
<dbReference type="EMBL" id="OIVN01006117">
    <property type="protein sequence ID" value="SPD25451.1"/>
    <property type="molecule type" value="Genomic_DNA"/>
</dbReference>
<protein>
    <submittedName>
        <fullName evidence="2">Uncharacterized protein</fullName>
    </submittedName>
</protein>
<dbReference type="AlphaFoldDB" id="A0A2N9INC4"/>
<feature type="transmembrane region" description="Helical" evidence="1">
    <location>
        <begin position="124"/>
        <end position="147"/>
    </location>
</feature>
<organism evidence="2">
    <name type="scientific">Fagus sylvatica</name>
    <name type="common">Beechnut</name>
    <dbReference type="NCBI Taxonomy" id="28930"/>
    <lineage>
        <taxon>Eukaryota</taxon>
        <taxon>Viridiplantae</taxon>
        <taxon>Streptophyta</taxon>
        <taxon>Embryophyta</taxon>
        <taxon>Tracheophyta</taxon>
        <taxon>Spermatophyta</taxon>
        <taxon>Magnoliopsida</taxon>
        <taxon>eudicotyledons</taxon>
        <taxon>Gunneridae</taxon>
        <taxon>Pentapetalae</taxon>
        <taxon>rosids</taxon>
        <taxon>fabids</taxon>
        <taxon>Fagales</taxon>
        <taxon>Fagaceae</taxon>
        <taxon>Fagus</taxon>
    </lineage>
</organism>
<accession>A0A2N9INC4</accession>
<keyword evidence="1" id="KW-1133">Transmembrane helix</keyword>
<keyword evidence="1" id="KW-0472">Membrane</keyword>
<name>A0A2N9INC4_FAGSY</name>